<keyword evidence="1" id="KW-0812">Transmembrane</keyword>
<dbReference type="OrthoDB" id="2140105at2759"/>
<reference evidence="3 4" key="1">
    <citation type="journal article" date="2019" name="BMC Genomics">
        <title>Chromosome level assembly and comparative genome analysis confirm lager-brewing yeasts originated from a single hybridization.</title>
        <authorList>
            <person name="Salazar A.N."/>
            <person name="Gorter de Vries A.R."/>
            <person name="van den Broek M."/>
            <person name="Brouwers N."/>
            <person name="de la Torre Cortes P."/>
            <person name="Kuijpers N.G.A."/>
            <person name="Daran J.G."/>
            <person name="Abeel T."/>
        </authorList>
    </citation>
    <scope>NUCLEOTIDE SEQUENCE [LARGE SCALE GENOMIC DNA]</scope>
    <source>
        <strain evidence="3 4">CBS 1483</strain>
    </source>
</reference>
<dbReference type="EMBL" id="CP048991">
    <property type="protein sequence ID" value="QID80474.1"/>
    <property type="molecule type" value="Genomic_DNA"/>
</dbReference>
<feature type="transmembrane region" description="Helical" evidence="1">
    <location>
        <begin position="364"/>
        <end position="389"/>
    </location>
</feature>
<dbReference type="Pfam" id="PF12051">
    <property type="entry name" value="DUF3533"/>
    <property type="match status" value="1"/>
</dbReference>
<dbReference type="GO" id="GO:0016020">
    <property type="term" value="C:membrane"/>
    <property type="evidence" value="ECO:0007669"/>
    <property type="project" value="TreeGrafter"/>
</dbReference>
<protein>
    <recommendedName>
        <fullName evidence="2">DUF3533 domain-containing protein</fullName>
    </recommendedName>
</protein>
<dbReference type="PANTHER" id="PTHR34814">
    <property type="entry name" value="NITROSOGUANIDINE RESISTANCE PROTEIN SNG1"/>
    <property type="match status" value="1"/>
</dbReference>
<evidence type="ECO:0000313" key="4">
    <source>
        <dbReference type="Proteomes" id="UP000501346"/>
    </source>
</evidence>
<feature type="transmembrane region" description="Helical" evidence="1">
    <location>
        <begin position="332"/>
        <end position="352"/>
    </location>
</feature>
<dbReference type="AlphaFoldDB" id="A0A6C1DW83"/>
<dbReference type="PANTHER" id="PTHR34814:SF1">
    <property type="entry name" value="NITROSOGUANIDINE RESISTANCE PROTEIN SNG1"/>
    <property type="match status" value="1"/>
</dbReference>
<feature type="transmembrane region" description="Helical" evidence="1">
    <location>
        <begin position="409"/>
        <end position="428"/>
    </location>
</feature>
<evidence type="ECO:0000259" key="2">
    <source>
        <dbReference type="Pfam" id="PF12051"/>
    </source>
</evidence>
<evidence type="ECO:0000313" key="3">
    <source>
        <dbReference type="EMBL" id="QID80474.1"/>
    </source>
</evidence>
<keyword evidence="4" id="KW-1185">Reference proteome</keyword>
<keyword evidence="1" id="KW-0472">Membrane</keyword>
<keyword evidence="1" id="KW-1133">Transmembrane helix</keyword>
<feature type="transmembrane region" description="Helical" evidence="1">
    <location>
        <begin position="435"/>
        <end position="456"/>
    </location>
</feature>
<accession>A0A6C1DW83</accession>
<organism evidence="3 4">
    <name type="scientific">Saccharomyces pastorianus</name>
    <name type="common">Lager yeast</name>
    <name type="synonym">Saccharomyces cerevisiae x Saccharomyces eubayanus</name>
    <dbReference type="NCBI Taxonomy" id="27292"/>
    <lineage>
        <taxon>Eukaryota</taxon>
        <taxon>Fungi</taxon>
        <taxon>Dikarya</taxon>
        <taxon>Ascomycota</taxon>
        <taxon>Saccharomycotina</taxon>
        <taxon>Saccharomycetes</taxon>
        <taxon>Saccharomycetales</taxon>
        <taxon>Saccharomycetaceae</taxon>
        <taxon>Saccharomyces</taxon>
    </lineage>
</organism>
<dbReference type="InterPro" id="IPR053001">
    <property type="entry name" value="MNNG_permease-like"/>
</dbReference>
<evidence type="ECO:0000256" key="1">
    <source>
        <dbReference type="SAM" id="Phobius"/>
    </source>
</evidence>
<gene>
    <name evidence="3" type="ORF">GRS66_002806</name>
</gene>
<name>A0A6C1DW83_SACPS</name>
<dbReference type="InterPro" id="IPR022703">
    <property type="entry name" value="DUF3533"/>
</dbReference>
<proteinExistence type="predicted"/>
<dbReference type="Proteomes" id="UP000501346">
    <property type="component" value="Chromosome ScX-SeX"/>
</dbReference>
<feature type="domain" description="DUF3533" evidence="2">
    <location>
        <begin position="113"/>
        <end position="503"/>
    </location>
</feature>
<feature type="transmembrane region" description="Helical" evidence="1">
    <location>
        <begin position="104"/>
        <end position="130"/>
    </location>
</feature>
<sequence>METDAEYCRRKDIHDLSSVVGVACNQGVPGADSDLVDSEKEQVADSEEDFQPGSIHANGASSTTAQAAALAPSSPGAGYEGGGPVQKTPTRFFSPSLQGQRKKVLLKFVFANCLLAIFCFTIFVLFWGALYNTEKYVHKVRLLAVIQEPPVVALDSNSSMAVPSISSALPTFIGKVPCHWDLYNASTFQTKFHVNSSEQINDKVIDLIYDEKYWFAINIKPNATETLFESLINDTAPYFNSTLFNQVVYESGRDPTNLKSTILPFAQEIEEYYGAFYTFNYLPQFLTNITLMDNYNLTSNLTHITAAGKYNYEYYDHRPFTDRIVLAPTQIGVIYCLLLTFFQFLLYGPLHAEMAKVLRPANGIIYRIAMSWSTFFLASLFFCTISAIFQVDFTKSFGRGGFMVYWMSTWLFMLAAGGANENAVMLVITLGPQFLGFWVLSFVILNIAPSFFPLALNNNVYRYGYMMPVHNIIDIYRVIFFDLSRGKMGRNYGILVALIALNTALLPFVSKYAGRKLRQKALAASQQGQ</sequence>
<feature type="transmembrane region" description="Helical" evidence="1">
    <location>
        <begin position="492"/>
        <end position="510"/>
    </location>
</feature>